<evidence type="ECO:0000256" key="2">
    <source>
        <dbReference type="SAM" id="Phobius"/>
    </source>
</evidence>
<protein>
    <submittedName>
        <fullName evidence="3">Uncharacterized protein</fullName>
    </submittedName>
</protein>
<name>A0AAD5CRL9_AMBAR</name>
<dbReference type="Proteomes" id="UP001206925">
    <property type="component" value="Unassembled WGS sequence"/>
</dbReference>
<proteinExistence type="predicted"/>
<keyword evidence="4" id="KW-1185">Reference proteome</keyword>
<sequence>YTHNVLSSSIGWVVALIQLPPRFDYLRLHVYAGLFPFSLCHLTLFLLFLLYTCSHPLPHTSPVPCLLPFPKISFTSYKKNPHSPLSSPYFSHISSRYRIPVTIDDKTALLDAIIFDRAATQLLGMPSEDMFAKPNPHALIHEITAKPIQFTIRAVKDDRTALTTFLVNSAVRLQPDQNADTSSSSNIQPSATPTPLTPAPANPSATEKKGRGCTARTEIRIQPKGQPLTSKPAAAKSERH</sequence>
<dbReference type="InterPro" id="IPR012340">
    <property type="entry name" value="NA-bd_OB-fold"/>
</dbReference>
<feature type="compositionally biased region" description="Polar residues" evidence="1">
    <location>
        <begin position="176"/>
        <end position="188"/>
    </location>
</feature>
<dbReference type="Gene3D" id="2.40.50.140">
    <property type="entry name" value="Nucleic acid-binding proteins"/>
    <property type="match status" value="1"/>
</dbReference>
<gene>
    <name evidence="3" type="ORF">M8C21_016030</name>
</gene>
<evidence type="ECO:0000313" key="3">
    <source>
        <dbReference type="EMBL" id="KAI7746377.1"/>
    </source>
</evidence>
<keyword evidence="2" id="KW-0472">Membrane</keyword>
<dbReference type="AlphaFoldDB" id="A0AAD5CRL9"/>
<feature type="non-terminal residue" evidence="3">
    <location>
        <position position="1"/>
    </location>
</feature>
<evidence type="ECO:0000313" key="4">
    <source>
        <dbReference type="Proteomes" id="UP001206925"/>
    </source>
</evidence>
<dbReference type="EMBL" id="JAMZMK010006990">
    <property type="protein sequence ID" value="KAI7746377.1"/>
    <property type="molecule type" value="Genomic_DNA"/>
</dbReference>
<reference evidence="3" key="1">
    <citation type="submission" date="2022-06" db="EMBL/GenBank/DDBJ databases">
        <title>Uncovering the hologenomic basis of an extraordinary plant invasion.</title>
        <authorList>
            <person name="Bieker V.C."/>
            <person name="Martin M.D."/>
            <person name="Gilbert T."/>
            <person name="Hodgins K."/>
            <person name="Battlay P."/>
            <person name="Petersen B."/>
            <person name="Wilson J."/>
        </authorList>
    </citation>
    <scope>NUCLEOTIDE SEQUENCE</scope>
    <source>
        <strain evidence="3">AA19_3_7</strain>
        <tissue evidence="3">Leaf</tissue>
    </source>
</reference>
<keyword evidence="2" id="KW-0812">Transmembrane</keyword>
<evidence type="ECO:0000256" key="1">
    <source>
        <dbReference type="SAM" id="MobiDB-lite"/>
    </source>
</evidence>
<dbReference type="SUPFAM" id="SSF50249">
    <property type="entry name" value="Nucleic acid-binding proteins"/>
    <property type="match status" value="1"/>
</dbReference>
<feature type="transmembrane region" description="Helical" evidence="2">
    <location>
        <begin position="28"/>
        <end position="51"/>
    </location>
</feature>
<accession>A0AAD5CRL9</accession>
<keyword evidence="2" id="KW-1133">Transmembrane helix</keyword>
<comment type="caution">
    <text evidence="3">The sequence shown here is derived from an EMBL/GenBank/DDBJ whole genome shotgun (WGS) entry which is preliminary data.</text>
</comment>
<feature type="region of interest" description="Disordered" evidence="1">
    <location>
        <begin position="176"/>
        <end position="240"/>
    </location>
</feature>
<organism evidence="3 4">
    <name type="scientific">Ambrosia artemisiifolia</name>
    <name type="common">Common ragweed</name>
    <dbReference type="NCBI Taxonomy" id="4212"/>
    <lineage>
        <taxon>Eukaryota</taxon>
        <taxon>Viridiplantae</taxon>
        <taxon>Streptophyta</taxon>
        <taxon>Embryophyta</taxon>
        <taxon>Tracheophyta</taxon>
        <taxon>Spermatophyta</taxon>
        <taxon>Magnoliopsida</taxon>
        <taxon>eudicotyledons</taxon>
        <taxon>Gunneridae</taxon>
        <taxon>Pentapetalae</taxon>
        <taxon>asterids</taxon>
        <taxon>campanulids</taxon>
        <taxon>Asterales</taxon>
        <taxon>Asteraceae</taxon>
        <taxon>Asteroideae</taxon>
        <taxon>Heliantheae alliance</taxon>
        <taxon>Heliantheae</taxon>
        <taxon>Ambrosia</taxon>
    </lineage>
</organism>